<feature type="transmembrane region" description="Helical" evidence="7">
    <location>
        <begin position="76"/>
        <end position="95"/>
    </location>
</feature>
<evidence type="ECO:0000256" key="7">
    <source>
        <dbReference type="SAM" id="Phobius"/>
    </source>
</evidence>
<evidence type="ECO:0000256" key="6">
    <source>
        <dbReference type="SAM" id="MobiDB-lite"/>
    </source>
</evidence>
<accession>A0A0F9QLF4</accession>
<dbReference type="EMBL" id="LAZR01003867">
    <property type="protein sequence ID" value="KKN13956.1"/>
    <property type="molecule type" value="Genomic_DNA"/>
</dbReference>
<feature type="transmembrane region" description="Helical" evidence="7">
    <location>
        <begin position="200"/>
        <end position="225"/>
    </location>
</feature>
<dbReference type="AlphaFoldDB" id="A0A0F9QLF4"/>
<feature type="region of interest" description="Disordered" evidence="6">
    <location>
        <begin position="317"/>
        <end position="338"/>
    </location>
</feature>
<name>A0A0F9QLF4_9ZZZZ</name>
<comment type="subcellular location">
    <subcellularLocation>
        <location evidence="1">Cell membrane</location>
        <topology evidence="1">Multi-pass membrane protein</topology>
    </subcellularLocation>
</comment>
<dbReference type="InterPro" id="IPR001851">
    <property type="entry name" value="ABC_transp_permease"/>
</dbReference>
<gene>
    <name evidence="8" type="ORF">LCGC14_1001040</name>
</gene>
<keyword evidence="5 7" id="KW-0472">Membrane</keyword>
<feature type="transmembrane region" description="Helical" evidence="7">
    <location>
        <begin position="151"/>
        <end position="170"/>
    </location>
</feature>
<dbReference type="PANTHER" id="PTHR30482:SF17">
    <property type="entry name" value="ABC TRANSPORTER ATP-BINDING PROTEIN"/>
    <property type="match status" value="1"/>
</dbReference>
<protein>
    <recommendedName>
        <fullName evidence="9">Branched-chain amino acid ABC transporter permease</fullName>
    </recommendedName>
</protein>
<feature type="transmembrane region" description="Helical" evidence="7">
    <location>
        <begin position="272"/>
        <end position="292"/>
    </location>
</feature>
<sequence>MRIAFLVGLAIVALIAPFLFYPVFLMKILCLALFASAFNLLLGYAGLLSFGHAAFYGTAGYVTAYALTSWNVGFELGLLAGVVAATLLGLVFGLVAVRRLGIYFAMITLALAQMIYFIYLQAPFTGGEDGIQDVPRGELLGLIDLKDNVNFYYVVLGICLLSFLAIYRIVYSPFGQVLRSIGQNPDRAVSLGYSIANYKLGVFVLSAAFSGLAGGLSVIVFGLASLGGASWHLSGEVVLMTLVGGVGTMLGPIVGAGIIVTLQSSLAEAGQWVMFIQGATFVLVVMAFRKGIVGESLDPHSNVRKALRIIKRRAPDKKAVSKERVATSGEKTVGGADT</sequence>
<dbReference type="PANTHER" id="PTHR30482">
    <property type="entry name" value="HIGH-AFFINITY BRANCHED-CHAIN AMINO ACID TRANSPORT SYSTEM PERMEASE"/>
    <property type="match status" value="1"/>
</dbReference>
<comment type="caution">
    <text evidence="8">The sequence shown here is derived from an EMBL/GenBank/DDBJ whole genome shotgun (WGS) entry which is preliminary data.</text>
</comment>
<dbReference type="InterPro" id="IPR043428">
    <property type="entry name" value="LivM-like"/>
</dbReference>
<evidence type="ECO:0008006" key="9">
    <source>
        <dbReference type="Google" id="ProtNLM"/>
    </source>
</evidence>
<evidence type="ECO:0000256" key="4">
    <source>
        <dbReference type="ARBA" id="ARBA00022989"/>
    </source>
</evidence>
<reference evidence="8" key="1">
    <citation type="journal article" date="2015" name="Nature">
        <title>Complex archaea that bridge the gap between prokaryotes and eukaryotes.</title>
        <authorList>
            <person name="Spang A."/>
            <person name="Saw J.H."/>
            <person name="Jorgensen S.L."/>
            <person name="Zaremba-Niedzwiedzka K."/>
            <person name="Martijn J."/>
            <person name="Lind A.E."/>
            <person name="van Eijk R."/>
            <person name="Schleper C."/>
            <person name="Guy L."/>
            <person name="Ettema T.J."/>
        </authorList>
    </citation>
    <scope>NUCLEOTIDE SEQUENCE</scope>
</reference>
<keyword evidence="4 7" id="KW-1133">Transmembrane helix</keyword>
<feature type="transmembrane region" description="Helical" evidence="7">
    <location>
        <begin position="237"/>
        <end position="260"/>
    </location>
</feature>
<feature type="transmembrane region" description="Helical" evidence="7">
    <location>
        <begin position="102"/>
        <end position="119"/>
    </location>
</feature>
<proteinExistence type="predicted"/>
<evidence type="ECO:0000256" key="3">
    <source>
        <dbReference type="ARBA" id="ARBA00022692"/>
    </source>
</evidence>
<evidence type="ECO:0000313" key="8">
    <source>
        <dbReference type="EMBL" id="KKN13956.1"/>
    </source>
</evidence>
<keyword evidence="3 7" id="KW-0812">Transmembrane</keyword>
<dbReference type="CDD" id="cd06581">
    <property type="entry name" value="TM_PBP1_LivM_like"/>
    <property type="match status" value="1"/>
</dbReference>
<dbReference type="GO" id="GO:0005886">
    <property type="term" value="C:plasma membrane"/>
    <property type="evidence" value="ECO:0007669"/>
    <property type="project" value="UniProtKB-SubCell"/>
</dbReference>
<evidence type="ECO:0000256" key="1">
    <source>
        <dbReference type="ARBA" id="ARBA00004651"/>
    </source>
</evidence>
<evidence type="ECO:0000256" key="5">
    <source>
        <dbReference type="ARBA" id="ARBA00023136"/>
    </source>
</evidence>
<dbReference type="GO" id="GO:0015658">
    <property type="term" value="F:branched-chain amino acid transmembrane transporter activity"/>
    <property type="evidence" value="ECO:0007669"/>
    <property type="project" value="InterPro"/>
</dbReference>
<feature type="transmembrane region" description="Helical" evidence="7">
    <location>
        <begin position="6"/>
        <end position="24"/>
    </location>
</feature>
<evidence type="ECO:0000256" key="2">
    <source>
        <dbReference type="ARBA" id="ARBA00022475"/>
    </source>
</evidence>
<keyword evidence="2" id="KW-1003">Cell membrane</keyword>
<feature type="transmembrane region" description="Helical" evidence="7">
    <location>
        <begin position="31"/>
        <end position="56"/>
    </location>
</feature>
<organism evidence="8">
    <name type="scientific">marine sediment metagenome</name>
    <dbReference type="NCBI Taxonomy" id="412755"/>
    <lineage>
        <taxon>unclassified sequences</taxon>
        <taxon>metagenomes</taxon>
        <taxon>ecological metagenomes</taxon>
    </lineage>
</organism>
<dbReference type="Pfam" id="PF02653">
    <property type="entry name" value="BPD_transp_2"/>
    <property type="match status" value="1"/>
</dbReference>